<sequence>MNIIEKIHKHEKLIATKQKPCFCPKCKSTHVNFTLHECRYRLFHVIIDSLVHTIESFLGRWKCSLCKKTFTSYPEYALPYKRYVKDHCLSFSQAYVKDDTETYRSVSSAIGYTTRTQEIDNRMLAWSTVWRWLRFFGSLKYTLRNAFDLIRQADPNSPVFRQMFPIYHGKYKSKQRKTSLDQSIQLFSAEPEYHRIFGHSFFPELATKSGWS</sequence>
<organism evidence="1 2">
    <name type="scientific">Escherichia coli</name>
    <dbReference type="NCBI Taxonomy" id="562"/>
    <lineage>
        <taxon>Bacteria</taxon>
        <taxon>Pseudomonadati</taxon>
        <taxon>Pseudomonadota</taxon>
        <taxon>Gammaproteobacteria</taxon>
        <taxon>Enterobacterales</taxon>
        <taxon>Enterobacteriaceae</taxon>
        <taxon>Escherichia</taxon>
    </lineage>
</organism>
<dbReference type="AlphaFoldDB" id="A0AA43V2K0"/>
<dbReference type="EMBL" id="SQQU01000138">
    <property type="protein sequence ID" value="MQS33633.1"/>
    <property type="molecule type" value="Genomic_DNA"/>
</dbReference>
<accession>A0AA43V2K0</accession>
<name>A0AA43V2K0_ECOLX</name>
<evidence type="ECO:0000313" key="2">
    <source>
        <dbReference type="Proteomes" id="UP000460351"/>
    </source>
</evidence>
<evidence type="ECO:0000313" key="1">
    <source>
        <dbReference type="EMBL" id="MQS33633.1"/>
    </source>
</evidence>
<comment type="caution">
    <text evidence="1">The sequence shown here is derived from an EMBL/GenBank/DDBJ whole genome shotgun (WGS) entry which is preliminary data.</text>
</comment>
<proteinExistence type="predicted"/>
<gene>
    <name evidence="1" type="ORF">E4K51_26895</name>
</gene>
<reference evidence="1 2" key="1">
    <citation type="journal article" date="2019" name="Microorganisms">
        <title>Characteristics of Carbapenem-Resistant and Colistin-Resistant Escherichia coli Co-Producing NDM-1 and MCR-1 from Pig Farms in China.</title>
        <authorList>
            <person name="Peng Z."/>
            <person name="Li X."/>
            <person name="Hu Z."/>
            <person name="Li Z."/>
            <person name="Lv Y."/>
            <person name="Lei M."/>
            <person name="Wu B."/>
            <person name="Chen H."/>
            <person name="Wang X."/>
        </authorList>
    </citation>
    <scope>NUCLEOTIDE SEQUENCE [LARGE SCALE GENOMIC DNA]</scope>
    <source>
        <strain evidence="1 2">RXD010</strain>
    </source>
</reference>
<protein>
    <submittedName>
        <fullName evidence="1">Uncharacterized protein</fullName>
    </submittedName>
</protein>
<dbReference type="Proteomes" id="UP000460351">
    <property type="component" value="Unassembled WGS sequence"/>
</dbReference>